<gene>
    <name evidence="11" type="ORF">FD755_008098</name>
</gene>
<keyword evidence="7" id="KW-0560">Oxidoreductase</keyword>
<evidence type="ECO:0000313" key="11">
    <source>
        <dbReference type="EMBL" id="KAB0380314.1"/>
    </source>
</evidence>
<reference evidence="11 12" key="1">
    <citation type="submission" date="2019-06" db="EMBL/GenBank/DDBJ databases">
        <title>Discovery of a novel chromosome fission-fusion reversal in muntjac.</title>
        <authorList>
            <person name="Mudd A.B."/>
            <person name="Bredeson J.V."/>
            <person name="Baum R."/>
            <person name="Hockemeyer D."/>
            <person name="Rokhsar D.S."/>
        </authorList>
    </citation>
    <scope>NUCLEOTIDE SEQUENCE [LARGE SCALE GENOMIC DNA]</scope>
    <source>
        <strain evidence="11">UCam_UCB_Mr</strain>
        <tissue evidence="11">Fibroblast cell line</tissue>
    </source>
</reference>
<evidence type="ECO:0000313" key="12">
    <source>
        <dbReference type="Proteomes" id="UP000326062"/>
    </source>
</evidence>
<keyword evidence="10" id="KW-0812">Transmembrane</keyword>
<feature type="region of interest" description="Disordered" evidence="9">
    <location>
        <begin position="70"/>
        <end position="89"/>
    </location>
</feature>
<dbReference type="PANTHER" id="PTHR28342:SF1">
    <property type="entry name" value="MONOOXYGENASE P33MONOX-RELATED"/>
    <property type="match status" value="1"/>
</dbReference>
<keyword evidence="5" id="KW-0963">Cytoplasm</keyword>
<comment type="function">
    <text evidence="8">Potential NADPH-dependent oxidoreductase. May be involved in the regulation of neuronal survival, differentiation and axonal outgrowth.</text>
</comment>
<keyword evidence="6" id="KW-0521">NADP</keyword>
<evidence type="ECO:0000256" key="8">
    <source>
        <dbReference type="ARBA" id="ARBA00025240"/>
    </source>
</evidence>
<evidence type="ECO:0000256" key="2">
    <source>
        <dbReference type="ARBA" id="ARBA00008758"/>
    </source>
</evidence>
<feature type="region of interest" description="Disordered" evidence="9">
    <location>
        <begin position="111"/>
        <end position="137"/>
    </location>
</feature>
<keyword evidence="10" id="KW-0472">Membrane</keyword>
<dbReference type="Proteomes" id="UP000326062">
    <property type="component" value="Chromosome 3"/>
</dbReference>
<evidence type="ECO:0000256" key="4">
    <source>
        <dbReference type="ARBA" id="ARBA00016432"/>
    </source>
</evidence>
<evidence type="ECO:0000256" key="5">
    <source>
        <dbReference type="ARBA" id="ARBA00022490"/>
    </source>
</evidence>
<feature type="transmembrane region" description="Helical" evidence="10">
    <location>
        <begin position="5"/>
        <end position="24"/>
    </location>
</feature>
<comment type="caution">
    <text evidence="11">The sequence shown here is derived from an EMBL/GenBank/DDBJ whole genome shotgun (WGS) entry which is preliminary data.</text>
</comment>
<proteinExistence type="inferred from homology"/>
<evidence type="ECO:0000256" key="1">
    <source>
        <dbReference type="ARBA" id="ARBA00004496"/>
    </source>
</evidence>
<dbReference type="GO" id="GO:0005737">
    <property type="term" value="C:cytoplasm"/>
    <property type="evidence" value="ECO:0007669"/>
    <property type="project" value="UniProtKB-SubCell"/>
</dbReference>
<dbReference type="GO" id="GO:0016491">
    <property type="term" value="F:oxidoreductase activity"/>
    <property type="evidence" value="ECO:0007669"/>
    <property type="project" value="UniProtKB-KW"/>
</dbReference>
<dbReference type="PANTHER" id="PTHR28342">
    <property type="entry name" value="MONOOXYGENASE P33MONOX-RELATED"/>
    <property type="match status" value="1"/>
</dbReference>
<sequence length="194" mass="21218">MASRLLHIIAHHLIVVLICIFLMISDAEHLFIITIFTLLYTLKMTSSKKYKNMSVSSVTQSCLTLRPHELQHARPPCPSPTPGVYSNSCPSSQPGFDPWVTCGSSTALPGPSLSTMDSASRNKDRGSANKWSLFGPRSLQKSDSGVIRAEATQTVEEPAPFKPPKIDIPVIEGTKQLPRAYNPQDLNVLTPTGF</sequence>
<evidence type="ECO:0000256" key="10">
    <source>
        <dbReference type="SAM" id="Phobius"/>
    </source>
</evidence>
<dbReference type="EMBL" id="VCEB01000003">
    <property type="protein sequence ID" value="KAB0380314.1"/>
    <property type="molecule type" value="Genomic_DNA"/>
</dbReference>
<evidence type="ECO:0000256" key="6">
    <source>
        <dbReference type="ARBA" id="ARBA00022857"/>
    </source>
</evidence>
<dbReference type="Pfam" id="PF15302">
    <property type="entry name" value="P33MONOX"/>
    <property type="match status" value="2"/>
</dbReference>
<evidence type="ECO:0000256" key="9">
    <source>
        <dbReference type="SAM" id="MobiDB-lite"/>
    </source>
</evidence>
<protein>
    <recommendedName>
        <fullName evidence="4">Putative monooxygenase p33MONOX</fullName>
    </recommendedName>
</protein>
<evidence type="ECO:0000256" key="7">
    <source>
        <dbReference type="ARBA" id="ARBA00023002"/>
    </source>
</evidence>
<evidence type="ECO:0000256" key="3">
    <source>
        <dbReference type="ARBA" id="ARBA00011791"/>
    </source>
</evidence>
<comment type="subcellular location">
    <subcellularLocation>
        <location evidence="1">Cytoplasm</location>
    </subcellularLocation>
</comment>
<comment type="similarity">
    <text evidence="2">Belongs to the P33MONOX family.</text>
</comment>
<comment type="subunit">
    <text evidence="3">Interacts with NELFB, NOL12 and PRNP.</text>
</comment>
<dbReference type="AlphaFoldDB" id="A0A5J5MJD7"/>
<dbReference type="InterPro" id="IPR026759">
    <property type="entry name" value="P33MONOX"/>
</dbReference>
<accession>A0A5J5MJD7</accession>
<name>A0A5J5MJD7_MUNRE</name>
<keyword evidence="10" id="KW-1133">Transmembrane helix</keyword>
<organism evidence="11 12">
    <name type="scientific">Muntiacus reevesi</name>
    <name type="common">Reeves' muntjac</name>
    <name type="synonym">Cervus reevesi</name>
    <dbReference type="NCBI Taxonomy" id="9886"/>
    <lineage>
        <taxon>Eukaryota</taxon>
        <taxon>Metazoa</taxon>
        <taxon>Chordata</taxon>
        <taxon>Craniata</taxon>
        <taxon>Vertebrata</taxon>
        <taxon>Euteleostomi</taxon>
        <taxon>Mammalia</taxon>
        <taxon>Eutheria</taxon>
        <taxon>Laurasiatheria</taxon>
        <taxon>Artiodactyla</taxon>
        <taxon>Ruminantia</taxon>
        <taxon>Pecora</taxon>
        <taxon>Cervidae</taxon>
        <taxon>Muntiacinae</taxon>
        <taxon>Muntiacus</taxon>
    </lineage>
</organism>
<keyword evidence="12" id="KW-1185">Reference proteome</keyword>